<dbReference type="Pfam" id="PF00534">
    <property type="entry name" value="Glycos_transf_1"/>
    <property type="match status" value="1"/>
</dbReference>
<sequence length="327" mass="36619">MRIAVNRFSQAGQQPATYHHYIEQLFRRLSLDRPAEEFVFIDEKHNNPPQLQPGLWVKQPADASMRTTIPQILIADDWVVPGSFFRKWLVPLKLRKAKQVITLSAFVKDKLENEYRIPASQIAVLPGAPDPLLQPADWQQKETIKAAYADGREYFLVSGGMYHDTLLLNLLKAFSQFKKWQHSNMKLIITGTVSKQHAGLAEKLATYKYREDVVLTGLLPAAVNTRLIMAAYALVHTTAPCASELIMLDAMQAGIPVIAAEDNNLPETGGDAVLYADPANPETIGKQMLALYKDENLRGQYIEKGKEKAAQFSWATTAAAFWQLLVS</sequence>
<evidence type="ECO:0000313" key="4">
    <source>
        <dbReference type="Proteomes" id="UP000198711"/>
    </source>
</evidence>
<evidence type="ECO:0000259" key="2">
    <source>
        <dbReference type="Pfam" id="PF00534"/>
    </source>
</evidence>
<dbReference type="Proteomes" id="UP000198711">
    <property type="component" value="Unassembled WGS sequence"/>
</dbReference>
<evidence type="ECO:0000313" key="3">
    <source>
        <dbReference type="EMBL" id="SDW70720.1"/>
    </source>
</evidence>
<accession>A0A8X8LDW3</accession>
<comment type="caution">
    <text evidence="3">The sequence shown here is derived from an EMBL/GenBank/DDBJ whole genome shotgun (WGS) entry which is preliminary data.</text>
</comment>
<organism evidence="3 4">
    <name type="scientific">Hydrobacter penzbergensis</name>
    <dbReference type="NCBI Taxonomy" id="1235997"/>
    <lineage>
        <taxon>Bacteria</taxon>
        <taxon>Pseudomonadati</taxon>
        <taxon>Bacteroidota</taxon>
        <taxon>Chitinophagia</taxon>
        <taxon>Chitinophagales</taxon>
        <taxon>Chitinophagaceae</taxon>
        <taxon>Hydrobacter</taxon>
    </lineage>
</organism>
<gene>
    <name evidence="3" type="ORF">SAMN05444410_10558</name>
</gene>
<feature type="domain" description="Glycosyl transferase family 1" evidence="2">
    <location>
        <begin position="148"/>
        <end position="307"/>
    </location>
</feature>
<dbReference type="PANTHER" id="PTHR46401:SF2">
    <property type="entry name" value="GLYCOSYLTRANSFERASE WBBK-RELATED"/>
    <property type="match status" value="1"/>
</dbReference>
<keyword evidence="4" id="KW-1185">Reference proteome</keyword>
<reference evidence="3 4" key="1">
    <citation type="submission" date="2016-10" db="EMBL/GenBank/DDBJ databases">
        <authorList>
            <person name="Varghese N."/>
            <person name="Submissions S."/>
        </authorList>
    </citation>
    <scope>NUCLEOTIDE SEQUENCE [LARGE SCALE GENOMIC DNA]</scope>
    <source>
        <strain evidence="3 4">DSM 25353</strain>
    </source>
</reference>
<protein>
    <submittedName>
        <fullName evidence="3">Glycosyltransferase involved in cell wall bisynthesis</fullName>
    </submittedName>
</protein>
<evidence type="ECO:0000256" key="1">
    <source>
        <dbReference type="ARBA" id="ARBA00022679"/>
    </source>
</evidence>
<keyword evidence="1" id="KW-0808">Transferase</keyword>
<dbReference type="GO" id="GO:0016757">
    <property type="term" value="F:glycosyltransferase activity"/>
    <property type="evidence" value="ECO:0007669"/>
    <property type="project" value="InterPro"/>
</dbReference>
<dbReference type="RefSeq" id="WP_092723329.1">
    <property type="nucleotide sequence ID" value="NZ_FNNO01000005.1"/>
</dbReference>
<dbReference type="PANTHER" id="PTHR46401">
    <property type="entry name" value="GLYCOSYLTRANSFERASE WBBK-RELATED"/>
    <property type="match status" value="1"/>
</dbReference>
<proteinExistence type="predicted"/>
<dbReference type="EMBL" id="FNNO01000005">
    <property type="protein sequence ID" value="SDW70720.1"/>
    <property type="molecule type" value="Genomic_DNA"/>
</dbReference>
<dbReference type="SUPFAM" id="SSF53756">
    <property type="entry name" value="UDP-Glycosyltransferase/glycogen phosphorylase"/>
    <property type="match status" value="1"/>
</dbReference>
<name>A0A8X8LDW3_9BACT</name>
<dbReference type="AlphaFoldDB" id="A0A8X8LDW3"/>
<dbReference type="InterPro" id="IPR001296">
    <property type="entry name" value="Glyco_trans_1"/>
</dbReference>
<dbReference type="Gene3D" id="3.40.50.2000">
    <property type="entry name" value="Glycogen Phosphorylase B"/>
    <property type="match status" value="2"/>
</dbReference>